<dbReference type="GO" id="GO:0007015">
    <property type="term" value="P:actin filament organization"/>
    <property type="evidence" value="ECO:0007669"/>
    <property type="project" value="InterPro"/>
</dbReference>
<comment type="subcellular location">
    <subcellularLocation>
        <location evidence="1">Cytoplasm</location>
        <location evidence="1">Cytoskeleton</location>
    </subcellularLocation>
</comment>
<dbReference type="InterPro" id="IPR038386">
    <property type="entry name" value="Beta-thymosin_sf"/>
</dbReference>
<organism evidence="6 7">
    <name type="scientific">Nyctereutes procyonoides</name>
    <name type="common">Raccoon dog</name>
    <name type="synonym">Canis procyonoides</name>
    <dbReference type="NCBI Taxonomy" id="34880"/>
    <lineage>
        <taxon>Eukaryota</taxon>
        <taxon>Metazoa</taxon>
        <taxon>Chordata</taxon>
        <taxon>Craniata</taxon>
        <taxon>Vertebrata</taxon>
        <taxon>Euteleostomi</taxon>
        <taxon>Mammalia</taxon>
        <taxon>Eutheria</taxon>
        <taxon>Laurasiatheria</taxon>
        <taxon>Carnivora</taxon>
        <taxon>Caniformia</taxon>
        <taxon>Canidae</taxon>
        <taxon>Nyctereutes</taxon>
    </lineage>
</organism>
<comment type="caution">
    <text evidence="6">The sequence shown here is derived from an EMBL/GenBank/DDBJ whole genome shotgun (WGS) entry which is preliminary data.</text>
</comment>
<dbReference type="GO" id="GO:0003785">
    <property type="term" value="F:actin monomer binding"/>
    <property type="evidence" value="ECO:0007669"/>
    <property type="project" value="InterPro"/>
</dbReference>
<keyword evidence="4" id="KW-0206">Cytoskeleton</keyword>
<evidence type="ECO:0000313" key="6">
    <source>
        <dbReference type="EMBL" id="CAD7694262.1"/>
    </source>
</evidence>
<name>A0A812A0K4_NYCPR</name>
<proteinExistence type="inferred from homology"/>
<evidence type="ECO:0000256" key="3">
    <source>
        <dbReference type="ARBA" id="ARBA00022490"/>
    </source>
</evidence>
<evidence type="ECO:0000256" key="2">
    <source>
        <dbReference type="ARBA" id="ARBA00009511"/>
    </source>
</evidence>
<accession>A0A812A0K4</accession>
<feature type="region of interest" description="Disordered" evidence="5">
    <location>
        <begin position="1"/>
        <end position="35"/>
    </location>
</feature>
<dbReference type="Proteomes" id="UP000645828">
    <property type="component" value="Unassembled WGS sequence"/>
</dbReference>
<reference evidence="6" key="1">
    <citation type="submission" date="2020-12" db="EMBL/GenBank/DDBJ databases">
        <authorList>
            <consortium name="Molecular Ecology Group"/>
        </authorList>
    </citation>
    <scope>NUCLEOTIDE SEQUENCE</scope>
    <source>
        <strain evidence="6">TBG_1078</strain>
    </source>
</reference>
<evidence type="ECO:0000256" key="1">
    <source>
        <dbReference type="ARBA" id="ARBA00004245"/>
    </source>
</evidence>
<dbReference type="Gene3D" id="1.20.5.520">
    <property type="entry name" value="Single helix bin"/>
    <property type="match status" value="1"/>
</dbReference>
<dbReference type="Pfam" id="PF01290">
    <property type="entry name" value="Thymosin"/>
    <property type="match status" value="1"/>
</dbReference>
<evidence type="ECO:0000256" key="4">
    <source>
        <dbReference type="ARBA" id="ARBA00023212"/>
    </source>
</evidence>
<protein>
    <submittedName>
        <fullName evidence="6">(raccoon dog) hypothetical protein</fullName>
    </submittedName>
</protein>
<comment type="similarity">
    <text evidence="2">Belongs to the thymosin beta family.</text>
</comment>
<sequence>MGEIASFHKAKVKKTEMQRTLSQPETIEQKRSEIS</sequence>
<dbReference type="EMBL" id="CAJHUB010000789">
    <property type="protein sequence ID" value="CAD7694262.1"/>
    <property type="molecule type" value="Genomic_DNA"/>
</dbReference>
<dbReference type="AlphaFoldDB" id="A0A812A0K4"/>
<dbReference type="InterPro" id="IPR001152">
    <property type="entry name" value="Beta-thymosin"/>
</dbReference>
<gene>
    <name evidence="6" type="ORF">NYPRO_LOCUS27054</name>
</gene>
<dbReference type="GO" id="GO:0005856">
    <property type="term" value="C:cytoskeleton"/>
    <property type="evidence" value="ECO:0007669"/>
    <property type="project" value="UniProtKB-SubCell"/>
</dbReference>
<keyword evidence="3" id="KW-0963">Cytoplasm</keyword>
<evidence type="ECO:0000313" key="7">
    <source>
        <dbReference type="Proteomes" id="UP000645828"/>
    </source>
</evidence>
<keyword evidence="7" id="KW-1185">Reference proteome</keyword>
<evidence type="ECO:0000256" key="5">
    <source>
        <dbReference type="SAM" id="MobiDB-lite"/>
    </source>
</evidence>